<dbReference type="EMBL" id="CP000013">
    <property type="protein sequence ID" value="AAU07187.1"/>
    <property type="molecule type" value="Genomic_DNA"/>
</dbReference>
<dbReference type="Proteomes" id="UP000002276">
    <property type="component" value="Chromosome"/>
</dbReference>
<sequence length="15" mass="1884">MNGKRKYIRNKKFSN</sequence>
<accession>A0A7I6GW42</accession>
<organism evidence="1 2">
    <name type="scientific">Borrelia garinii subsp. bavariensis (strain ATCC BAA-2496 / DSM 23469 / PBi)</name>
    <name type="common">Borreliella bavariensis</name>
    <dbReference type="NCBI Taxonomy" id="290434"/>
    <lineage>
        <taxon>Bacteria</taxon>
        <taxon>Pseudomonadati</taxon>
        <taxon>Spirochaetota</taxon>
        <taxon>Spirochaetia</taxon>
        <taxon>Spirochaetales</taxon>
        <taxon>Borreliaceae</taxon>
        <taxon>Borreliella</taxon>
    </lineage>
</organism>
<name>A0A7I6GW42_BORGP</name>
<proteinExistence type="predicted"/>
<evidence type="ECO:0000313" key="2">
    <source>
        <dbReference type="Proteomes" id="UP000002276"/>
    </source>
</evidence>
<protein>
    <submittedName>
        <fullName evidence="1">Uncharacterized protein</fullName>
    </submittedName>
</protein>
<dbReference type="KEGG" id="bga:BG0334"/>
<evidence type="ECO:0000313" key="1">
    <source>
        <dbReference type="EMBL" id="AAU07187.1"/>
    </source>
</evidence>
<gene>
    <name evidence="1" type="ordered locus">BG0334</name>
</gene>
<reference evidence="1 2" key="1">
    <citation type="journal article" date="2004" name="Nucleic Acids Res.">
        <title>Comparative analysis of the Borrelia garinii genome.</title>
        <authorList>
            <person name="Glockner G."/>
            <person name="Lehmann R."/>
            <person name="Romualdi A."/>
            <person name="Pradella S."/>
            <person name="Schulte-Spechtel U."/>
            <person name="Schilhabel M."/>
            <person name="Wilske B."/>
            <person name="Suhnel J."/>
            <person name="Platzer M."/>
        </authorList>
    </citation>
    <scope>NUCLEOTIDE SEQUENCE [LARGE SCALE GENOMIC DNA]</scope>
    <source>
        <strain evidence="2">ATCC BAA-2496 / DSM 23469 / PBi</strain>
    </source>
</reference>